<comment type="caution">
    <text evidence="2">The sequence shown here is derived from an EMBL/GenBank/DDBJ whole genome shotgun (WGS) entry which is preliminary data.</text>
</comment>
<dbReference type="AlphaFoldDB" id="A0A422MSY1"/>
<feature type="non-terminal residue" evidence="2">
    <location>
        <position position="1"/>
    </location>
</feature>
<dbReference type="GeneID" id="40323539"/>
<organism evidence="2 3">
    <name type="scientific">Trypanosoma conorhini</name>
    <dbReference type="NCBI Taxonomy" id="83891"/>
    <lineage>
        <taxon>Eukaryota</taxon>
        <taxon>Discoba</taxon>
        <taxon>Euglenozoa</taxon>
        <taxon>Kinetoplastea</taxon>
        <taxon>Metakinetoplastina</taxon>
        <taxon>Trypanosomatida</taxon>
        <taxon>Trypanosomatidae</taxon>
        <taxon>Trypanosoma</taxon>
    </lineage>
</organism>
<accession>A0A422MSY1</accession>
<keyword evidence="3" id="KW-1185">Reference proteome</keyword>
<dbReference type="EMBL" id="MKKU01001281">
    <property type="protein sequence ID" value="RNE96328.1"/>
    <property type="molecule type" value="Genomic_DNA"/>
</dbReference>
<feature type="region of interest" description="Disordered" evidence="1">
    <location>
        <begin position="134"/>
        <end position="157"/>
    </location>
</feature>
<dbReference type="RefSeq" id="XP_029223312.1">
    <property type="nucleotide sequence ID" value="XM_029376731.1"/>
</dbReference>
<evidence type="ECO:0000313" key="3">
    <source>
        <dbReference type="Proteomes" id="UP000284403"/>
    </source>
</evidence>
<gene>
    <name evidence="2" type="ORF">Tco025E_09928</name>
</gene>
<reference evidence="2 3" key="1">
    <citation type="journal article" date="2018" name="BMC Genomics">
        <title>Genomic comparison of Trypanosoma conorhini and Trypanosoma rangeli to Trypanosoma cruzi strains of high and low virulence.</title>
        <authorList>
            <person name="Bradwell K.R."/>
            <person name="Koparde V.N."/>
            <person name="Matveyev A.V."/>
            <person name="Serrano M.G."/>
            <person name="Alves J.M."/>
            <person name="Parikh H."/>
            <person name="Huang B."/>
            <person name="Lee V."/>
            <person name="Espinosa-Alvarez O."/>
            <person name="Ortiz P.A."/>
            <person name="Costa-Martins A.G."/>
            <person name="Teixeira M.M."/>
            <person name="Buck G.A."/>
        </authorList>
    </citation>
    <scope>NUCLEOTIDE SEQUENCE [LARGE SCALE GENOMIC DNA]</scope>
    <source>
        <strain evidence="2 3">025E</strain>
    </source>
</reference>
<sequence length="157" mass="16145">PLHGPRVAFFVGALRLDAAKQSLGVTCAVSRGQMLPECVAGITRLLASACGGRCSSATFFHLPSPARGRILFFPAGPTRLLGQRPAYAGGAATTHAASPRSLRAISPSLLRAPSFSPGPGSGWAPGLLKRQLLTAHGPGAEGPLRYGAPPSRDEQPT</sequence>
<proteinExistence type="predicted"/>
<evidence type="ECO:0000256" key="1">
    <source>
        <dbReference type="SAM" id="MobiDB-lite"/>
    </source>
</evidence>
<name>A0A422MSY1_9TRYP</name>
<dbReference type="Proteomes" id="UP000284403">
    <property type="component" value="Unassembled WGS sequence"/>
</dbReference>
<protein>
    <submittedName>
        <fullName evidence="2">Uncharacterized protein</fullName>
    </submittedName>
</protein>
<evidence type="ECO:0000313" key="2">
    <source>
        <dbReference type="EMBL" id="RNE96328.1"/>
    </source>
</evidence>